<organism evidence="4 5">
    <name type="scientific">Turnera subulata</name>
    <dbReference type="NCBI Taxonomy" id="218843"/>
    <lineage>
        <taxon>Eukaryota</taxon>
        <taxon>Viridiplantae</taxon>
        <taxon>Streptophyta</taxon>
        <taxon>Embryophyta</taxon>
        <taxon>Tracheophyta</taxon>
        <taxon>Spermatophyta</taxon>
        <taxon>Magnoliopsida</taxon>
        <taxon>eudicotyledons</taxon>
        <taxon>Gunneridae</taxon>
        <taxon>Pentapetalae</taxon>
        <taxon>rosids</taxon>
        <taxon>fabids</taxon>
        <taxon>Malpighiales</taxon>
        <taxon>Passifloraceae</taxon>
        <taxon>Turnera</taxon>
    </lineage>
</organism>
<keyword evidence="3" id="KW-1133">Transmembrane helix</keyword>
<feature type="region of interest" description="Disordered" evidence="2">
    <location>
        <begin position="25"/>
        <end position="63"/>
    </location>
</feature>
<feature type="compositionally biased region" description="Pro residues" evidence="2">
    <location>
        <begin position="30"/>
        <end position="45"/>
    </location>
</feature>
<feature type="region of interest" description="Disordered" evidence="2">
    <location>
        <begin position="85"/>
        <end position="109"/>
    </location>
</feature>
<keyword evidence="3" id="KW-0472">Membrane</keyword>
<name>A0A9Q0FQ94_9ROSI</name>
<reference evidence="4" key="1">
    <citation type="submission" date="2022-02" db="EMBL/GenBank/DDBJ databases">
        <authorList>
            <person name="Henning P.M."/>
            <person name="McCubbin A.G."/>
            <person name="Shore J.S."/>
        </authorList>
    </citation>
    <scope>NUCLEOTIDE SEQUENCE</scope>
    <source>
        <strain evidence="4">F60SS</strain>
        <tissue evidence="4">Leaves</tissue>
    </source>
</reference>
<reference evidence="4" key="2">
    <citation type="journal article" date="2023" name="Plants (Basel)">
        <title>Annotation of the Turnera subulata (Passifloraceae) Draft Genome Reveals the S-Locus Evolved after the Divergence of Turneroideae from Passifloroideae in a Stepwise Manner.</title>
        <authorList>
            <person name="Henning P.M."/>
            <person name="Roalson E.H."/>
            <person name="Mir W."/>
            <person name="McCubbin A.G."/>
            <person name="Shore J.S."/>
        </authorList>
    </citation>
    <scope>NUCLEOTIDE SEQUENCE</scope>
    <source>
        <strain evidence="4">F60SS</strain>
    </source>
</reference>
<dbReference type="EMBL" id="JAKUCV010004663">
    <property type="protein sequence ID" value="KAJ4834592.1"/>
    <property type="molecule type" value="Genomic_DNA"/>
</dbReference>
<evidence type="ECO:0000313" key="4">
    <source>
        <dbReference type="EMBL" id="KAJ4834592.1"/>
    </source>
</evidence>
<feature type="transmembrane region" description="Helical" evidence="3">
    <location>
        <begin position="111"/>
        <end position="130"/>
    </location>
</feature>
<keyword evidence="5" id="KW-1185">Reference proteome</keyword>
<dbReference type="CDD" id="cd13661">
    <property type="entry name" value="PBP2_PotD_PotF_like_1"/>
    <property type="match status" value="1"/>
</dbReference>
<evidence type="ECO:0000256" key="3">
    <source>
        <dbReference type="SAM" id="Phobius"/>
    </source>
</evidence>
<feature type="compositionally biased region" description="Low complexity" evidence="2">
    <location>
        <begin position="86"/>
        <end position="97"/>
    </location>
</feature>
<protein>
    <submittedName>
        <fullName evidence="4">Uncharacterized protein</fullName>
    </submittedName>
</protein>
<dbReference type="PANTHER" id="PTHR30222:SF17">
    <property type="entry name" value="SPERMIDINE_PUTRESCINE-BINDING PERIPLASMIC PROTEIN"/>
    <property type="match status" value="1"/>
</dbReference>
<comment type="caution">
    <text evidence="4">The sequence shown here is derived from an EMBL/GenBank/DDBJ whole genome shotgun (WGS) entry which is preliminary data.</text>
</comment>
<evidence type="ECO:0000256" key="2">
    <source>
        <dbReference type="SAM" id="MobiDB-lite"/>
    </source>
</evidence>
<dbReference type="AlphaFoldDB" id="A0A9Q0FQ94"/>
<proteinExistence type="predicted"/>
<dbReference type="Proteomes" id="UP001141552">
    <property type="component" value="Unassembled WGS sequence"/>
</dbReference>
<sequence>MLLRVWCSGGTAGCCCFNNISVADHHRRPPPPPPPRLLLLPPSPSPQFATKSNPPYPPPPPPPIIAANVNVNSFTFFTRLPQQQHSASASASASASSTSLNDKKKKKKKNGLAAATSSILLLLLLGGISFPSTCRAALPPPPVLLTSAQPEEEEEEVHHQVVDKEEVSPSQPFISKTFAFPVPLKILALRGSIPPSWLKDFIQSQGKRLRLRIKYLSSLDDIFSHASSSFHNRHNVPPPADVFGVGDSWLSLAIRNSIIQPIPSPESQDWFSALTHKWKVYLRRNHAGEIDPHGQIWAAPYRWGTMVIAYKKTPFQKHNLPPIQDWVDLWRPELAGRISMIDSPREVVGMVLKSMGASYNTKNIELEVAGGRAAVKENLRLLGKQVLILSGGHVQVRLFDSMHYLKAFGVGDAWVAVGWSSDVLPVAKRMSNVGVIVPKSGASLWADLWVIPAASKLKTNLIGGEVRGPSPVIHQWIEFCLQAARELPFKQEVIPGTVPLNLKSTVVEASEELYKGKPKLDSNLVCGIPPSEILSKCEFLEPLPDATISDYEWLIASMLNQGPALNQTKQHHLLSSIQTFCLRVLSRCS</sequence>
<accession>A0A9Q0FQ94</accession>
<gene>
    <name evidence="4" type="ORF">Tsubulata_036652</name>
</gene>
<dbReference type="OrthoDB" id="10266693at2759"/>
<evidence type="ECO:0000313" key="5">
    <source>
        <dbReference type="Proteomes" id="UP001141552"/>
    </source>
</evidence>
<feature type="compositionally biased region" description="Pro residues" evidence="2">
    <location>
        <begin position="54"/>
        <end position="63"/>
    </location>
</feature>
<keyword evidence="3" id="KW-0812">Transmembrane</keyword>
<dbReference type="Gene3D" id="3.40.190.10">
    <property type="entry name" value="Periplasmic binding protein-like II"/>
    <property type="match status" value="2"/>
</dbReference>
<evidence type="ECO:0000256" key="1">
    <source>
        <dbReference type="ARBA" id="ARBA00022729"/>
    </source>
</evidence>
<keyword evidence="1" id="KW-0732">Signal</keyword>
<dbReference type="PANTHER" id="PTHR30222">
    <property type="entry name" value="SPERMIDINE/PUTRESCINE-BINDING PERIPLASMIC PROTEIN"/>
    <property type="match status" value="1"/>
</dbReference>
<dbReference type="SUPFAM" id="SSF53850">
    <property type="entry name" value="Periplasmic binding protein-like II"/>
    <property type="match status" value="1"/>
</dbReference>
<dbReference type="Pfam" id="PF13343">
    <property type="entry name" value="SBP_bac_6"/>
    <property type="match status" value="1"/>
</dbReference>